<keyword evidence="3" id="KW-1185">Reference proteome</keyword>
<evidence type="ECO:0000259" key="1">
    <source>
        <dbReference type="PROSITE" id="PS50995"/>
    </source>
</evidence>
<dbReference type="GO" id="GO:0006950">
    <property type="term" value="P:response to stress"/>
    <property type="evidence" value="ECO:0007669"/>
    <property type="project" value="TreeGrafter"/>
</dbReference>
<dbReference type="Gene3D" id="1.10.10.10">
    <property type="entry name" value="Winged helix-like DNA-binding domain superfamily/Winged helix DNA-binding domain"/>
    <property type="match status" value="1"/>
</dbReference>
<reference evidence="2 3" key="1">
    <citation type="submission" date="2021-01" db="EMBL/GenBank/DDBJ databases">
        <title>Whole genome shotgun sequence of Catellatospora bangladeshensis NBRC 107357.</title>
        <authorList>
            <person name="Komaki H."/>
            <person name="Tamura T."/>
        </authorList>
    </citation>
    <scope>NUCLEOTIDE SEQUENCE [LARGE SCALE GENOMIC DNA]</scope>
    <source>
        <strain evidence="2 3">NBRC 107357</strain>
    </source>
</reference>
<feature type="domain" description="HTH marR-type" evidence="1">
    <location>
        <begin position="1"/>
        <end position="143"/>
    </location>
</feature>
<dbReference type="PANTHER" id="PTHR33164">
    <property type="entry name" value="TRANSCRIPTIONAL REGULATOR, MARR FAMILY"/>
    <property type="match status" value="1"/>
</dbReference>
<evidence type="ECO:0000313" key="2">
    <source>
        <dbReference type="EMBL" id="GIF81198.1"/>
    </source>
</evidence>
<name>A0A8J3JM65_9ACTN</name>
<comment type="caution">
    <text evidence="2">The sequence shown here is derived from an EMBL/GenBank/DDBJ whole genome shotgun (WGS) entry which is preliminary data.</text>
</comment>
<dbReference type="InterPro" id="IPR036388">
    <property type="entry name" value="WH-like_DNA-bd_sf"/>
</dbReference>
<dbReference type="PANTHER" id="PTHR33164:SF99">
    <property type="entry name" value="MARR FAMILY REGULATORY PROTEIN"/>
    <property type="match status" value="1"/>
</dbReference>
<dbReference type="PROSITE" id="PS50995">
    <property type="entry name" value="HTH_MARR_2"/>
    <property type="match status" value="1"/>
</dbReference>
<proteinExistence type="predicted"/>
<dbReference type="Pfam" id="PF12802">
    <property type="entry name" value="MarR_2"/>
    <property type="match status" value="1"/>
</dbReference>
<organism evidence="2 3">
    <name type="scientific">Catellatospora bangladeshensis</name>
    <dbReference type="NCBI Taxonomy" id="310355"/>
    <lineage>
        <taxon>Bacteria</taxon>
        <taxon>Bacillati</taxon>
        <taxon>Actinomycetota</taxon>
        <taxon>Actinomycetes</taxon>
        <taxon>Micromonosporales</taxon>
        <taxon>Micromonosporaceae</taxon>
        <taxon>Catellatospora</taxon>
    </lineage>
</organism>
<accession>A0A8J3JM65</accession>
<dbReference type="EMBL" id="BONF01000012">
    <property type="protein sequence ID" value="GIF81198.1"/>
    <property type="molecule type" value="Genomic_DNA"/>
</dbReference>
<dbReference type="Proteomes" id="UP000601223">
    <property type="component" value="Unassembled WGS sequence"/>
</dbReference>
<dbReference type="InterPro" id="IPR036390">
    <property type="entry name" value="WH_DNA-bd_sf"/>
</dbReference>
<dbReference type="GO" id="GO:0003700">
    <property type="term" value="F:DNA-binding transcription factor activity"/>
    <property type="evidence" value="ECO:0007669"/>
    <property type="project" value="InterPro"/>
</dbReference>
<dbReference type="SUPFAM" id="SSF46785">
    <property type="entry name" value="Winged helix' DNA-binding domain"/>
    <property type="match status" value="1"/>
</dbReference>
<dbReference type="InterPro" id="IPR039422">
    <property type="entry name" value="MarR/SlyA-like"/>
</dbReference>
<dbReference type="AlphaFoldDB" id="A0A8J3JM65"/>
<gene>
    <name evidence="2" type="ORF">Cba03nite_25470</name>
</gene>
<protein>
    <recommendedName>
        <fullName evidence="1">HTH marR-type domain-containing protein</fullName>
    </recommendedName>
</protein>
<evidence type="ECO:0000313" key="3">
    <source>
        <dbReference type="Proteomes" id="UP000601223"/>
    </source>
</evidence>
<sequence>MELLDDSRLTAMGLLSEAYTSLITICAEQFAAHGLAPVEFEVLLRLARSSGHRLRMTDLSRQTSMSTSGVTRMIDRLEREGLVSRVPCDTDRRSSYAAITPKGLARLRETVPGHLELLDEWLIGPLTQRQLQGLLVGLRVVRDAVRPDATLGGDDGP</sequence>
<dbReference type="SMART" id="SM00347">
    <property type="entry name" value="HTH_MARR"/>
    <property type="match status" value="1"/>
</dbReference>
<dbReference type="InterPro" id="IPR000835">
    <property type="entry name" value="HTH_MarR-typ"/>
</dbReference>
<dbReference type="RefSeq" id="WP_203745477.1">
    <property type="nucleotide sequence ID" value="NZ_BONF01000012.1"/>
</dbReference>